<proteinExistence type="predicted"/>
<organism evidence="1 2">
    <name type="scientific">[Mycobacterium] nativiensis</name>
    <dbReference type="NCBI Taxonomy" id="2855503"/>
    <lineage>
        <taxon>Bacteria</taxon>
        <taxon>Bacillati</taxon>
        <taxon>Actinomycetota</taxon>
        <taxon>Actinomycetes</taxon>
        <taxon>Mycobacteriales</taxon>
        <taxon>Mycobacteriaceae</taxon>
        <taxon>Mycolicibacter</taxon>
    </lineage>
</organism>
<evidence type="ECO:0000313" key="2">
    <source>
        <dbReference type="Proteomes" id="UP001298593"/>
    </source>
</evidence>
<reference evidence="1 2" key="1">
    <citation type="submission" date="2023-12" db="EMBL/GenBank/DDBJ databases">
        <title>Description of new species of Mycobacterium terrae complex isolated from sewage at the Sao Paulo Zoological Park Foundation in Brazil.</title>
        <authorList>
            <person name="Romagnoli C.L."/>
            <person name="Conceicao E.C."/>
            <person name="Machado E."/>
            <person name="Barreto L.B.P.F."/>
            <person name="Sharma A."/>
            <person name="Silva N.M."/>
            <person name="Marques L.E."/>
            <person name="Juliana M.A."/>
            <person name="Lourenco M.C.S."/>
            <person name="Digiampietri L.A."/>
            <person name="Suffys P.N."/>
            <person name="Viana-Niero C."/>
        </authorList>
    </citation>
    <scope>NUCLEOTIDE SEQUENCE [LARGE SCALE GENOMIC DNA]</scope>
    <source>
        <strain evidence="1 2">MYC340</strain>
    </source>
</reference>
<keyword evidence="2" id="KW-1185">Reference proteome</keyword>
<name>A0ABU5XV09_9MYCO</name>
<sequence>MDPDLDSVLVEHGWILFDREGLCDIYDWPPSETGAAGAITYLMVAQPAPPLRRCPYRVCLVDGERLMYSTFDALLADLAAIETYRFQSDPTNRHRALSVFTHAALR</sequence>
<dbReference type="Proteomes" id="UP001298593">
    <property type="component" value="Unassembled WGS sequence"/>
</dbReference>
<comment type="caution">
    <text evidence="1">The sequence shown here is derived from an EMBL/GenBank/DDBJ whole genome shotgun (WGS) entry which is preliminary data.</text>
</comment>
<accession>A0ABU5XV09</accession>
<dbReference type="EMBL" id="JAYJJU010000007">
    <property type="protein sequence ID" value="MEB3031773.1"/>
    <property type="molecule type" value="Genomic_DNA"/>
</dbReference>
<dbReference type="RefSeq" id="WP_329779931.1">
    <property type="nucleotide sequence ID" value="NZ_JAYJJU010000007.1"/>
</dbReference>
<protein>
    <submittedName>
        <fullName evidence="1">Uncharacterized protein</fullName>
    </submittedName>
</protein>
<gene>
    <name evidence="1" type="ORF">KV113_09405</name>
</gene>
<evidence type="ECO:0000313" key="1">
    <source>
        <dbReference type="EMBL" id="MEB3031773.1"/>
    </source>
</evidence>